<evidence type="ECO:0008006" key="3">
    <source>
        <dbReference type="Google" id="ProtNLM"/>
    </source>
</evidence>
<dbReference type="EMBL" id="FMUT01000005">
    <property type="protein sequence ID" value="SCY66834.1"/>
    <property type="molecule type" value="Genomic_DNA"/>
</dbReference>
<name>A0A1G5HSX8_9GAMM</name>
<organism evidence="1 2">
    <name type="scientific">Serratia nematodiphila</name>
    <dbReference type="NCBI Taxonomy" id="458197"/>
    <lineage>
        <taxon>Bacteria</taxon>
        <taxon>Pseudomonadati</taxon>
        <taxon>Pseudomonadota</taxon>
        <taxon>Gammaproteobacteria</taxon>
        <taxon>Enterobacterales</taxon>
        <taxon>Yersiniaceae</taxon>
        <taxon>Serratia</taxon>
    </lineage>
</organism>
<dbReference type="Proteomes" id="UP000183031">
    <property type="component" value="Unassembled WGS sequence"/>
</dbReference>
<comment type="caution">
    <text evidence="1">The sequence shown here is derived from an EMBL/GenBank/DDBJ whole genome shotgun (WGS) entry which is preliminary data.</text>
</comment>
<proteinExistence type="predicted"/>
<evidence type="ECO:0000313" key="2">
    <source>
        <dbReference type="Proteomes" id="UP000183031"/>
    </source>
</evidence>
<sequence length="355" mass="39539">MTQDLFAAALQQAVDIARQAPSSHNCQPWSLHYDADARCGRLAIDRRRALQSLPSLEREMLMSCGIFFEYLSALLNCAGTPLAWRWEHGPTHLLSFAPAAPAAPAAPDRAAHRQLAQLIGERHTARAAYQPTPINEAQRMQLQTLFDGTASSLSIAGDERARRRVAQLTARHAALDFSDRQAWRETYQYIRFNERQPTDDGFHLHHLFGPVSPAFKRFFQVAFHPRLSRLAAGLRLPAYMAQGLAQRVAEGPQYLALCLNDESAEHLFATGMRLGRLWLTLQHWGWGLHPISVLVQHAEARRELAATLALSAPPVFFARFGHLQQWGSAAPRRSWQSILTAPPSGECAPPGNDSP</sequence>
<evidence type="ECO:0000313" key="1">
    <source>
        <dbReference type="EMBL" id="SCY66834.1"/>
    </source>
</evidence>
<accession>A0A1G5HSX8</accession>
<dbReference type="InterPro" id="IPR000415">
    <property type="entry name" value="Nitroreductase-like"/>
</dbReference>
<gene>
    <name evidence="1" type="ORF">SAMN02927935_02045</name>
</gene>
<protein>
    <recommendedName>
        <fullName evidence="3">Prodigiosin biosynthesis protein PigM</fullName>
    </recommendedName>
</protein>
<dbReference type="Gene3D" id="3.40.109.10">
    <property type="entry name" value="NADH Oxidase"/>
    <property type="match status" value="1"/>
</dbReference>
<dbReference type="SUPFAM" id="SSF55469">
    <property type="entry name" value="FMN-dependent nitroreductase-like"/>
    <property type="match status" value="2"/>
</dbReference>
<reference evidence="1 2" key="1">
    <citation type="submission" date="2016-10" db="EMBL/GenBank/DDBJ databases">
        <authorList>
            <person name="Varghese N."/>
            <person name="Submissions S."/>
        </authorList>
    </citation>
    <scope>NUCLEOTIDE SEQUENCE [LARGE SCALE GENOMIC DNA]</scope>
    <source>
        <strain evidence="1 2">CGMCC 1.6853</strain>
    </source>
</reference>
<keyword evidence="2" id="KW-1185">Reference proteome</keyword>
<dbReference type="RefSeq" id="WP_033633967.1">
    <property type="nucleotide sequence ID" value="NZ_CBCSIN010000003.1"/>
</dbReference>